<dbReference type="PANTHER" id="PTHR45947:SF3">
    <property type="entry name" value="SULFOQUINOVOSYL TRANSFERASE SQD2"/>
    <property type="match status" value="1"/>
</dbReference>
<dbReference type="InterPro" id="IPR028098">
    <property type="entry name" value="Glyco_trans_4-like_N"/>
</dbReference>
<accession>A0AAU7CR48</accession>
<dbReference type="SUPFAM" id="SSF53756">
    <property type="entry name" value="UDP-Glycosyltransferase/glycogen phosphorylase"/>
    <property type="match status" value="1"/>
</dbReference>
<dbReference type="GO" id="GO:0016757">
    <property type="term" value="F:glycosyltransferase activity"/>
    <property type="evidence" value="ECO:0007669"/>
    <property type="project" value="UniProtKB-KW"/>
</dbReference>
<dbReference type="AlphaFoldDB" id="A0AAU7CR48"/>
<evidence type="ECO:0000259" key="1">
    <source>
        <dbReference type="Pfam" id="PF13439"/>
    </source>
</evidence>
<evidence type="ECO:0000313" key="2">
    <source>
        <dbReference type="EMBL" id="XBH07518.1"/>
    </source>
</evidence>
<reference evidence="2" key="1">
    <citation type="submission" date="2024-05" db="EMBL/GenBank/DDBJ databases">
        <title>Planctomycetes of the genus Singulisphaera possess chitinolytic capabilities.</title>
        <authorList>
            <person name="Ivanova A."/>
        </authorList>
    </citation>
    <scope>NUCLEOTIDE SEQUENCE</scope>
    <source>
        <strain evidence="2">Ch08T</strain>
    </source>
</reference>
<feature type="domain" description="Glycosyltransferase subfamily 4-like N-terminal" evidence="1">
    <location>
        <begin position="107"/>
        <end position="241"/>
    </location>
</feature>
<keyword evidence="2" id="KW-0808">Transferase</keyword>
<keyword evidence="2" id="KW-0328">Glycosyltransferase</keyword>
<dbReference type="Pfam" id="PF13692">
    <property type="entry name" value="Glyco_trans_1_4"/>
    <property type="match status" value="1"/>
</dbReference>
<gene>
    <name evidence="2" type="ORF">V5E97_16205</name>
</gene>
<proteinExistence type="predicted"/>
<sequence>MTTPRTDRILVACPDARPPAYQAVIGLAQADLLHSFHTAYYYRGGGRIGSLASRVAPERFARLQRTLARRFDPEIPGAQVRASWGYDVALRLEGQLARRGHRARSGVARWRTERFDRKLARTLRGQRPDAALIFSDVGSHYTLPRCRELGIRTILSMVHGDVREEQQVLERESESSPDFFRIYLGDGSLDLEALAWLHDRRLRDIELADRILVPSDHIAETLIRYGTSPDKVTVIPYAADTRHFRPDPAKRHNESCTFLFAGGITQRKGIKYLLEAWRRIRRPGWRLQLLGGLPSDPGPLVDYLDEVELLGRVSHSEMPARMAAADVFVFPSLFEGSAVVTYEALACGLACVVTPDAGSVVRDGIEGLLVPPGNIERLAEAMEQLGQDPERRACMSVAARTRAESFDWPRYHLAVAGAARHAIDYPG</sequence>
<dbReference type="Gene3D" id="3.40.50.2000">
    <property type="entry name" value="Glycogen Phosphorylase B"/>
    <property type="match status" value="2"/>
</dbReference>
<dbReference type="Pfam" id="PF13439">
    <property type="entry name" value="Glyco_transf_4"/>
    <property type="match status" value="1"/>
</dbReference>
<name>A0AAU7CR48_9BACT</name>
<dbReference type="EMBL" id="CP155447">
    <property type="protein sequence ID" value="XBH07518.1"/>
    <property type="molecule type" value="Genomic_DNA"/>
</dbReference>
<dbReference type="CDD" id="cd03801">
    <property type="entry name" value="GT4_PimA-like"/>
    <property type="match status" value="1"/>
</dbReference>
<protein>
    <submittedName>
        <fullName evidence="2">Glycosyltransferase family 4 protein</fullName>
        <ecNumber evidence="2">2.4.-.-</ecNumber>
    </submittedName>
</protein>
<dbReference type="PANTHER" id="PTHR45947">
    <property type="entry name" value="SULFOQUINOVOSYL TRANSFERASE SQD2"/>
    <property type="match status" value="1"/>
</dbReference>
<dbReference type="InterPro" id="IPR050194">
    <property type="entry name" value="Glycosyltransferase_grp1"/>
</dbReference>
<organism evidence="2">
    <name type="scientific">Singulisphaera sp. Ch08</name>
    <dbReference type="NCBI Taxonomy" id="3120278"/>
    <lineage>
        <taxon>Bacteria</taxon>
        <taxon>Pseudomonadati</taxon>
        <taxon>Planctomycetota</taxon>
        <taxon>Planctomycetia</taxon>
        <taxon>Isosphaerales</taxon>
        <taxon>Isosphaeraceae</taxon>
        <taxon>Singulisphaera</taxon>
    </lineage>
</organism>
<dbReference type="EC" id="2.4.-.-" evidence="2"/>
<dbReference type="RefSeq" id="WP_406700355.1">
    <property type="nucleotide sequence ID" value="NZ_CP155447.1"/>
</dbReference>